<dbReference type="Pfam" id="PF07690">
    <property type="entry name" value="MFS_1"/>
    <property type="match status" value="1"/>
</dbReference>
<evidence type="ECO:0000256" key="2">
    <source>
        <dbReference type="ARBA" id="ARBA00022692"/>
    </source>
</evidence>
<feature type="transmembrane region" description="Helical" evidence="5">
    <location>
        <begin position="56"/>
        <end position="75"/>
    </location>
</feature>
<evidence type="ECO:0000256" key="3">
    <source>
        <dbReference type="ARBA" id="ARBA00022989"/>
    </source>
</evidence>
<reference evidence="7" key="1">
    <citation type="submission" date="2006-10" db="EMBL/GenBank/DDBJ databases">
        <title>Complete sequence of Solibacter usitatus Ellin6076.</title>
        <authorList>
            <consortium name="US DOE Joint Genome Institute"/>
            <person name="Copeland A."/>
            <person name="Lucas S."/>
            <person name="Lapidus A."/>
            <person name="Barry K."/>
            <person name="Detter J.C."/>
            <person name="Glavina del Rio T."/>
            <person name="Hammon N."/>
            <person name="Israni S."/>
            <person name="Dalin E."/>
            <person name="Tice H."/>
            <person name="Pitluck S."/>
            <person name="Thompson L.S."/>
            <person name="Brettin T."/>
            <person name="Bruce D."/>
            <person name="Han C."/>
            <person name="Tapia R."/>
            <person name="Gilna P."/>
            <person name="Schmutz J."/>
            <person name="Larimer F."/>
            <person name="Land M."/>
            <person name="Hauser L."/>
            <person name="Kyrpides N."/>
            <person name="Mikhailova N."/>
            <person name="Janssen P.H."/>
            <person name="Kuske C.R."/>
            <person name="Richardson P."/>
        </authorList>
    </citation>
    <scope>NUCLEOTIDE SEQUENCE</scope>
    <source>
        <strain evidence="7">Ellin6076</strain>
    </source>
</reference>
<feature type="transmembrane region" description="Helical" evidence="5">
    <location>
        <begin position="82"/>
        <end position="101"/>
    </location>
</feature>
<evidence type="ECO:0000313" key="7">
    <source>
        <dbReference type="EMBL" id="ABJ81075.1"/>
    </source>
</evidence>
<dbReference type="eggNOG" id="COG2271">
    <property type="taxonomic scope" value="Bacteria"/>
</dbReference>
<dbReference type="PROSITE" id="PS50850">
    <property type="entry name" value="MFS"/>
    <property type="match status" value="1"/>
</dbReference>
<name>Q02CZ1_SOLUE</name>
<dbReference type="EMBL" id="CP000473">
    <property type="protein sequence ID" value="ABJ81075.1"/>
    <property type="molecule type" value="Genomic_DNA"/>
</dbReference>
<evidence type="ECO:0000256" key="4">
    <source>
        <dbReference type="ARBA" id="ARBA00023136"/>
    </source>
</evidence>
<keyword evidence="2 5" id="KW-0812">Transmembrane</keyword>
<accession>Q02CZ1</accession>
<dbReference type="InterPro" id="IPR011701">
    <property type="entry name" value="MFS"/>
</dbReference>
<feature type="transmembrane region" description="Helical" evidence="5">
    <location>
        <begin position="304"/>
        <end position="321"/>
    </location>
</feature>
<dbReference type="InterPro" id="IPR050382">
    <property type="entry name" value="MFS_Na/Anion_cotransporter"/>
</dbReference>
<dbReference type="InterPro" id="IPR036259">
    <property type="entry name" value="MFS_trans_sf"/>
</dbReference>
<proteinExistence type="predicted"/>
<organism evidence="7">
    <name type="scientific">Solibacter usitatus (strain Ellin6076)</name>
    <dbReference type="NCBI Taxonomy" id="234267"/>
    <lineage>
        <taxon>Bacteria</taxon>
        <taxon>Pseudomonadati</taxon>
        <taxon>Acidobacteriota</taxon>
        <taxon>Terriglobia</taxon>
        <taxon>Bryobacterales</taxon>
        <taxon>Solibacteraceae</taxon>
        <taxon>Candidatus Solibacter</taxon>
    </lineage>
</organism>
<dbReference type="CDD" id="cd17319">
    <property type="entry name" value="MFS_ExuT_GudP_like"/>
    <property type="match status" value="1"/>
</dbReference>
<protein>
    <submittedName>
        <fullName evidence="7">Major facilitator superfamily MFS_1</fullName>
    </submittedName>
</protein>
<dbReference type="InterPro" id="IPR020846">
    <property type="entry name" value="MFS_dom"/>
</dbReference>
<keyword evidence="4 5" id="KW-0472">Membrane</keyword>
<dbReference type="STRING" id="234267.Acid_0059"/>
<dbReference type="KEGG" id="sus:Acid_0059"/>
<sequence length="424" mass="46477">MTPTLVRPEHSRFRWTVCALLFFATTINYVDRQVLSMLADTLRIQIGWTAIEYSRITTAFSLSYMFGLLGAGRLLDKFGTRIGFAIAITVWSVAAMAHAWATSALTFGIARSLLGLGEAANFPACIKTIAEWFPKRERAHATGIFNSGSNIGAVIAPISVPWLATTYGWQSAFLITGALGFLWLGAWLLLYGPPQLHKSVSAAELKLIESDPPDKAGTYPWQRLLPRRETWAFGLGKFLTDPIWWFYLFWLPMYFQETFHLKLTQLPLPMLVIYNASSVGSIGGGWLSSSLINHGWTINRARKMAMLVCALSVLPVFYVPYANKSSMWEVVAVLSLAMAAHQGFSANLFTTTSDMFPRSAVGSVVGIGGAMGALGIALMQTLAGYVVQLTGSYSVLFMICASMYLVALGVIQLLAPKLEPAKLD</sequence>
<comment type="subcellular location">
    <subcellularLocation>
        <location evidence="1">Membrane</location>
        <topology evidence="1">Multi-pass membrane protein</topology>
    </subcellularLocation>
</comment>
<gene>
    <name evidence="7" type="ordered locus">Acid_0059</name>
</gene>
<dbReference type="SUPFAM" id="SSF103473">
    <property type="entry name" value="MFS general substrate transporter"/>
    <property type="match status" value="1"/>
</dbReference>
<dbReference type="HOGENOM" id="CLU_001265_5_1_0"/>
<dbReference type="InParanoid" id="Q02CZ1"/>
<evidence type="ECO:0000256" key="5">
    <source>
        <dbReference type="SAM" id="Phobius"/>
    </source>
</evidence>
<dbReference type="PANTHER" id="PTHR11662:SF285">
    <property type="entry name" value="HEXURONATE TRANSPORTER"/>
    <property type="match status" value="1"/>
</dbReference>
<dbReference type="PANTHER" id="PTHR11662">
    <property type="entry name" value="SOLUTE CARRIER FAMILY 17"/>
    <property type="match status" value="1"/>
</dbReference>
<dbReference type="Gene3D" id="1.20.1250.20">
    <property type="entry name" value="MFS general substrate transporter like domains"/>
    <property type="match status" value="2"/>
</dbReference>
<feature type="transmembrane region" description="Helical" evidence="5">
    <location>
        <begin position="231"/>
        <end position="251"/>
    </location>
</feature>
<dbReference type="AlphaFoldDB" id="Q02CZ1"/>
<evidence type="ECO:0000259" key="6">
    <source>
        <dbReference type="PROSITE" id="PS50850"/>
    </source>
</evidence>
<evidence type="ECO:0000256" key="1">
    <source>
        <dbReference type="ARBA" id="ARBA00004141"/>
    </source>
</evidence>
<feature type="transmembrane region" description="Helical" evidence="5">
    <location>
        <begin position="393"/>
        <end position="415"/>
    </location>
</feature>
<dbReference type="GO" id="GO:0015134">
    <property type="term" value="F:hexuronate transmembrane transporter activity"/>
    <property type="evidence" value="ECO:0007669"/>
    <property type="project" value="TreeGrafter"/>
</dbReference>
<feature type="transmembrane region" description="Helical" evidence="5">
    <location>
        <begin position="167"/>
        <end position="190"/>
    </location>
</feature>
<keyword evidence="3 5" id="KW-1133">Transmembrane helix</keyword>
<feature type="transmembrane region" description="Helical" evidence="5">
    <location>
        <begin position="361"/>
        <end position="387"/>
    </location>
</feature>
<dbReference type="GO" id="GO:0016020">
    <property type="term" value="C:membrane"/>
    <property type="evidence" value="ECO:0007669"/>
    <property type="project" value="UniProtKB-SubCell"/>
</dbReference>
<feature type="transmembrane region" description="Helical" evidence="5">
    <location>
        <begin position="327"/>
        <end position="349"/>
    </location>
</feature>
<feature type="domain" description="Major facilitator superfamily (MFS) profile" evidence="6">
    <location>
        <begin position="17"/>
        <end position="419"/>
    </location>
</feature>
<feature type="transmembrane region" description="Helical" evidence="5">
    <location>
        <begin position="271"/>
        <end position="292"/>
    </location>
</feature>
<dbReference type="OrthoDB" id="9773404at2"/>